<dbReference type="EMBL" id="WTPW01000487">
    <property type="protein sequence ID" value="KAF0506643.1"/>
    <property type="molecule type" value="Genomic_DNA"/>
</dbReference>
<sequence length="121" mass="14259">MVEELARYPVQDVIDKFKYEKKVFEHYMKTAELGNNISCTFGLYRNGFLSEGSGIIGYARSNLSLQEFHNRLLEYAIFPTNPIKEQPMEFLKICTNISGQYDKDDDYKRLNKTVEEVEKWK</sequence>
<dbReference type="Proteomes" id="UP000439903">
    <property type="component" value="Unassembled WGS sequence"/>
</dbReference>
<gene>
    <name evidence="2" type="ORF">F8M41_019120</name>
</gene>
<dbReference type="AlphaFoldDB" id="A0A8H4AKE8"/>
<feature type="domain" description="Glucose-6-phosphate dehydrogenase NAD-binding" evidence="1">
    <location>
        <begin position="40"/>
        <end position="118"/>
    </location>
</feature>
<accession>A0A8H4AKE8</accession>
<dbReference type="SUPFAM" id="SSF51735">
    <property type="entry name" value="NAD(P)-binding Rossmann-fold domains"/>
    <property type="match status" value="1"/>
</dbReference>
<dbReference type="Gene3D" id="3.40.50.720">
    <property type="entry name" value="NAD(P)-binding Rossmann-like Domain"/>
    <property type="match status" value="1"/>
</dbReference>
<evidence type="ECO:0000259" key="1">
    <source>
        <dbReference type="Pfam" id="PF00479"/>
    </source>
</evidence>
<dbReference type="Pfam" id="PF00479">
    <property type="entry name" value="G6PD_N"/>
    <property type="match status" value="1"/>
</dbReference>
<name>A0A8H4AKE8_GIGMA</name>
<organism evidence="2 3">
    <name type="scientific">Gigaspora margarita</name>
    <dbReference type="NCBI Taxonomy" id="4874"/>
    <lineage>
        <taxon>Eukaryota</taxon>
        <taxon>Fungi</taxon>
        <taxon>Fungi incertae sedis</taxon>
        <taxon>Mucoromycota</taxon>
        <taxon>Glomeromycotina</taxon>
        <taxon>Glomeromycetes</taxon>
        <taxon>Diversisporales</taxon>
        <taxon>Gigasporaceae</taxon>
        <taxon>Gigaspora</taxon>
    </lineage>
</organism>
<proteinExistence type="predicted"/>
<reference evidence="2 3" key="1">
    <citation type="journal article" date="2019" name="Environ. Microbiol.">
        <title>At the nexus of three kingdoms: the genome of the mycorrhizal fungus Gigaspora margarita provides insights into plant, endobacterial and fungal interactions.</title>
        <authorList>
            <person name="Venice F."/>
            <person name="Ghignone S."/>
            <person name="Salvioli di Fossalunga A."/>
            <person name="Amselem J."/>
            <person name="Novero M."/>
            <person name="Xianan X."/>
            <person name="Sedzielewska Toro K."/>
            <person name="Morin E."/>
            <person name="Lipzen A."/>
            <person name="Grigoriev I.V."/>
            <person name="Henrissat B."/>
            <person name="Martin F.M."/>
            <person name="Bonfante P."/>
        </authorList>
    </citation>
    <scope>NUCLEOTIDE SEQUENCE [LARGE SCALE GENOMIC DNA]</scope>
    <source>
        <strain evidence="2 3">BEG34</strain>
    </source>
</reference>
<evidence type="ECO:0000313" key="2">
    <source>
        <dbReference type="EMBL" id="KAF0506643.1"/>
    </source>
</evidence>
<dbReference type="OrthoDB" id="60984at2759"/>
<dbReference type="GO" id="GO:0006006">
    <property type="term" value="P:glucose metabolic process"/>
    <property type="evidence" value="ECO:0007669"/>
    <property type="project" value="InterPro"/>
</dbReference>
<comment type="caution">
    <text evidence="2">The sequence shown here is derived from an EMBL/GenBank/DDBJ whole genome shotgun (WGS) entry which is preliminary data.</text>
</comment>
<dbReference type="GO" id="GO:0016614">
    <property type="term" value="F:oxidoreductase activity, acting on CH-OH group of donors"/>
    <property type="evidence" value="ECO:0007669"/>
    <property type="project" value="InterPro"/>
</dbReference>
<evidence type="ECO:0000313" key="3">
    <source>
        <dbReference type="Proteomes" id="UP000439903"/>
    </source>
</evidence>
<dbReference type="InterPro" id="IPR036291">
    <property type="entry name" value="NAD(P)-bd_dom_sf"/>
</dbReference>
<dbReference type="GO" id="GO:0050661">
    <property type="term" value="F:NADP binding"/>
    <property type="evidence" value="ECO:0007669"/>
    <property type="project" value="InterPro"/>
</dbReference>
<keyword evidence="3" id="KW-1185">Reference proteome</keyword>
<protein>
    <submittedName>
        <fullName evidence="2">Glucose-6-phosphate 1-dehydrogenase</fullName>
    </submittedName>
</protein>
<dbReference type="InterPro" id="IPR022674">
    <property type="entry name" value="G6P_DH_NAD-bd"/>
</dbReference>